<evidence type="ECO:0000313" key="3">
    <source>
        <dbReference type="EMBL" id="KAK3276058.1"/>
    </source>
</evidence>
<dbReference type="Proteomes" id="UP001190700">
    <property type="component" value="Unassembled WGS sequence"/>
</dbReference>
<dbReference type="AlphaFoldDB" id="A0AAE0GDJ4"/>
<organism evidence="3 4">
    <name type="scientific">Cymbomonas tetramitiformis</name>
    <dbReference type="NCBI Taxonomy" id="36881"/>
    <lineage>
        <taxon>Eukaryota</taxon>
        <taxon>Viridiplantae</taxon>
        <taxon>Chlorophyta</taxon>
        <taxon>Pyramimonadophyceae</taxon>
        <taxon>Pyramimonadales</taxon>
        <taxon>Pyramimonadaceae</taxon>
        <taxon>Cymbomonas</taxon>
    </lineage>
</organism>
<dbReference type="PANTHER" id="PTHR37984:SF15">
    <property type="entry name" value="INTEGRASE CATALYTIC DOMAIN-CONTAINING PROTEIN"/>
    <property type="match status" value="1"/>
</dbReference>
<sequence length="493" mass="56934">MCQNRQVSTFWTNCLNKQWRGRIFWCNPPFLDPNVSIDDILRHYASEARQVVLAPDSPLRELVLREAHEAPAAGHTGRDKTLDRVRRRFWWPRMDLDVVEWVKTCVTCQQSQPRQGYPMGLLQPHRVPSRLWEVFLRSSRHGPLRIVECLYSDRQQELPEQDRGAPSAYRLEPLRVFEAEEEKLRKGPERRRRETHQHQEEQRAQLTALRPPTPRVFSKGANQVYRSHLSRVQRPVRILVLFCGTGSVELRFQRQFKDCEVVTVDVLPKWQATCTADILSWNYKLYPRHYFDVVWASPPCKEYSKAKTKGTPDLELADRRVRRSRQIIEYYDPAYYFIENPAGDAIRGLHTREVMKGLPAPLLTTYCKYGPPYMKPTHIWTNASLSVPLLQCAHSSPCPARAITGKHENTSQESVSASGTRGMGSAQEVYAIPRSLLYHLFCELKLEDRLSEESVVAIVDLISVLAAQEDENAEQIQDTEVDQPQGAKHVEDP</sequence>
<protein>
    <recommendedName>
        <fullName evidence="2">Integrase zinc-binding domain-containing protein</fullName>
    </recommendedName>
</protein>
<dbReference type="FunFam" id="1.10.340.70:FF:000001">
    <property type="entry name" value="Retrovirus-related Pol polyprotein from transposon gypsy-like Protein"/>
    <property type="match status" value="1"/>
</dbReference>
<keyword evidence="4" id="KW-1185">Reference proteome</keyword>
<reference evidence="3 4" key="1">
    <citation type="journal article" date="2015" name="Genome Biol. Evol.">
        <title>Comparative Genomics of a Bacterivorous Green Alga Reveals Evolutionary Causalities and Consequences of Phago-Mixotrophic Mode of Nutrition.</title>
        <authorList>
            <person name="Burns J.A."/>
            <person name="Paasch A."/>
            <person name="Narechania A."/>
            <person name="Kim E."/>
        </authorList>
    </citation>
    <scope>NUCLEOTIDE SEQUENCE [LARGE SCALE GENOMIC DNA]</scope>
    <source>
        <strain evidence="3 4">PLY_AMNH</strain>
    </source>
</reference>
<evidence type="ECO:0000256" key="1">
    <source>
        <dbReference type="SAM" id="MobiDB-lite"/>
    </source>
</evidence>
<feature type="region of interest" description="Disordered" evidence="1">
    <location>
        <begin position="471"/>
        <end position="493"/>
    </location>
</feature>
<proteinExistence type="predicted"/>
<feature type="region of interest" description="Disordered" evidence="1">
    <location>
        <begin position="182"/>
        <end position="205"/>
    </location>
</feature>
<feature type="domain" description="Integrase zinc-binding" evidence="2">
    <location>
        <begin position="56"/>
        <end position="114"/>
    </location>
</feature>
<dbReference type="PANTHER" id="PTHR37984">
    <property type="entry name" value="PROTEIN CBG26694"/>
    <property type="match status" value="1"/>
</dbReference>
<dbReference type="Gene3D" id="1.10.340.70">
    <property type="match status" value="1"/>
</dbReference>
<gene>
    <name evidence="3" type="ORF">CYMTET_15850</name>
</gene>
<dbReference type="InterPro" id="IPR041588">
    <property type="entry name" value="Integrase_H2C2"/>
</dbReference>
<comment type="caution">
    <text evidence="3">The sequence shown here is derived from an EMBL/GenBank/DDBJ whole genome shotgun (WGS) entry which is preliminary data.</text>
</comment>
<dbReference type="Gene3D" id="3.40.50.150">
    <property type="entry name" value="Vaccinia Virus protein VP39"/>
    <property type="match status" value="1"/>
</dbReference>
<dbReference type="EMBL" id="LGRX02006795">
    <property type="protein sequence ID" value="KAK3276058.1"/>
    <property type="molecule type" value="Genomic_DNA"/>
</dbReference>
<accession>A0AAE0GDJ4</accession>
<dbReference type="InterPro" id="IPR029063">
    <property type="entry name" value="SAM-dependent_MTases_sf"/>
</dbReference>
<dbReference type="SUPFAM" id="SSF53335">
    <property type="entry name" value="S-adenosyl-L-methionine-dependent methyltransferases"/>
    <property type="match status" value="1"/>
</dbReference>
<dbReference type="InterPro" id="IPR050951">
    <property type="entry name" value="Retrovirus_Pol_polyprotein"/>
</dbReference>
<name>A0AAE0GDJ4_9CHLO</name>
<dbReference type="Pfam" id="PF17921">
    <property type="entry name" value="Integrase_H2C2"/>
    <property type="match status" value="1"/>
</dbReference>
<evidence type="ECO:0000313" key="4">
    <source>
        <dbReference type="Proteomes" id="UP001190700"/>
    </source>
</evidence>
<evidence type="ECO:0000259" key="2">
    <source>
        <dbReference type="Pfam" id="PF17921"/>
    </source>
</evidence>
<feature type="compositionally biased region" description="Acidic residues" evidence="1">
    <location>
        <begin position="471"/>
        <end position="481"/>
    </location>
</feature>